<dbReference type="InterPro" id="IPR052159">
    <property type="entry name" value="Competence_DNA_uptake"/>
</dbReference>
<feature type="transmembrane region" description="Helical" evidence="6">
    <location>
        <begin position="376"/>
        <end position="394"/>
    </location>
</feature>
<accession>A0A1F5NVC7</accession>
<feature type="transmembrane region" description="Helical" evidence="6">
    <location>
        <begin position="269"/>
        <end position="293"/>
    </location>
</feature>
<evidence type="ECO:0000256" key="3">
    <source>
        <dbReference type="ARBA" id="ARBA00022692"/>
    </source>
</evidence>
<organism evidence="9 10">
    <name type="scientific">Candidatus Doudnabacteria bacterium RIFCSPHIGHO2_01_FULL_43_23</name>
    <dbReference type="NCBI Taxonomy" id="1817822"/>
    <lineage>
        <taxon>Bacteria</taxon>
        <taxon>Candidatus Doudnaibacteriota</taxon>
    </lineage>
</organism>
<proteinExistence type="predicted"/>
<dbReference type="NCBIfam" id="TIGR00360">
    <property type="entry name" value="ComEC_N-term"/>
    <property type="match status" value="1"/>
</dbReference>
<evidence type="ECO:0000256" key="4">
    <source>
        <dbReference type="ARBA" id="ARBA00022989"/>
    </source>
</evidence>
<feature type="domain" description="DUF4131" evidence="8">
    <location>
        <begin position="34"/>
        <end position="181"/>
    </location>
</feature>
<evidence type="ECO:0000256" key="2">
    <source>
        <dbReference type="ARBA" id="ARBA00022475"/>
    </source>
</evidence>
<reference evidence="9 10" key="1">
    <citation type="journal article" date="2016" name="Nat. Commun.">
        <title>Thousands of microbial genomes shed light on interconnected biogeochemical processes in an aquifer system.</title>
        <authorList>
            <person name="Anantharaman K."/>
            <person name="Brown C.T."/>
            <person name="Hug L.A."/>
            <person name="Sharon I."/>
            <person name="Castelle C.J."/>
            <person name="Probst A.J."/>
            <person name="Thomas B.C."/>
            <person name="Singh A."/>
            <person name="Wilkins M.J."/>
            <person name="Karaoz U."/>
            <person name="Brodie E.L."/>
            <person name="Williams K.H."/>
            <person name="Hubbard S.S."/>
            <person name="Banfield J.F."/>
        </authorList>
    </citation>
    <scope>NUCLEOTIDE SEQUENCE [LARGE SCALE GENOMIC DNA]</scope>
</reference>
<feature type="transmembrane region" description="Helical" evidence="6">
    <location>
        <begin position="406"/>
        <end position="439"/>
    </location>
</feature>
<dbReference type="PANTHER" id="PTHR30619">
    <property type="entry name" value="DNA INTERNALIZATION/COMPETENCE PROTEIN COMEC/REC2"/>
    <property type="match status" value="1"/>
</dbReference>
<comment type="caution">
    <text evidence="9">The sequence shown here is derived from an EMBL/GenBank/DDBJ whole genome shotgun (WGS) entry which is preliminary data.</text>
</comment>
<evidence type="ECO:0000259" key="8">
    <source>
        <dbReference type="Pfam" id="PF13567"/>
    </source>
</evidence>
<dbReference type="Proteomes" id="UP000177912">
    <property type="component" value="Unassembled WGS sequence"/>
</dbReference>
<dbReference type="AlphaFoldDB" id="A0A1F5NVC7"/>
<comment type="subcellular location">
    <subcellularLocation>
        <location evidence="1">Cell membrane</location>
        <topology evidence="1">Multi-pass membrane protein</topology>
    </subcellularLocation>
</comment>
<keyword evidence="3 6" id="KW-0812">Transmembrane</keyword>
<keyword evidence="4 6" id="KW-1133">Transmembrane helix</keyword>
<keyword evidence="2" id="KW-1003">Cell membrane</keyword>
<evidence type="ECO:0000313" key="10">
    <source>
        <dbReference type="Proteomes" id="UP000177912"/>
    </source>
</evidence>
<feature type="transmembrane region" description="Helical" evidence="6">
    <location>
        <begin position="459"/>
        <end position="484"/>
    </location>
</feature>
<feature type="transmembrane region" description="Helical" evidence="6">
    <location>
        <begin position="6"/>
        <end position="26"/>
    </location>
</feature>
<dbReference type="InterPro" id="IPR004477">
    <property type="entry name" value="ComEC_N"/>
</dbReference>
<feature type="transmembrane region" description="Helical" evidence="6">
    <location>
        <begin position="299"/>
        <end position="323"/>
    </location>
</feature>
<sequence length="503" mass="56379">MKLHKSQIFLILLLSFLVGVIIGQFLNPQISRILFFVLASGAIALATIQWWNARNFLIASVVIAVLFGIWHLQRSNPKIDENHIAFHNDMKEITWRGIVVEEPDVRQDRTNLVVRAKALEGVERQIDGKVLVTVGRYPEYEYGDVLEITGKLETPFETEEFSYKNYLSKDDIYSTARFSEVKVVDHNQGNPLKSVLLKFKAKFSQTLSQVIPEPQNSLLLGLLVGARRSIPESLLEDFKTTGVTHIIAISGFNISIITRILGRFIQRMFGVRASLIVSTLVVLGFVVITGAQASVVRAAIMGILVVVALNIGRASTMVNALVLTGAIMVAVNPRILIFDVGFQLSFLATAGLIYFADDIETTLSKVPKFFEIRSSLAATLSAQILVFPLLIYYFDQLSLIAPLVNVLILPIIPWAMFFGFVSGTLGLLWAPLSFVTAWITWAMLSYQTAVVEFFAKIPFAAVAIESISLSWVLIYYIVLIVIIFHLTHRRKERRIQEFYSFSK</sequence>
<dbReference type="PANTHER" id="PTHR30619:SF1">
    <property type="entry name" value="RECOMBINATION PROTEIN 2"/>
    <property type="match status" value="1"/>
</dbReference>
<dbReference type="STRING" id="1817822.A2826_01815"/>
<gene>
    <name evidence="9" type="ORF">A2826_01815</name>
</gene>
<keyword evidence="5 6" id="KW-0472">Membrane</keyword>
<feature type="domain" description="ComEC/Rec2-related protein" evidence="7">
    <location>
        <begin position="222"/>
        <end position="486"/>
    </location>
</feature>
<dbReference type="EMBL" id="MFEI01000006">
    <property type="protein sequence ID" value="OGE81627.1"/>
    <property type="molecule type" value="Genomic_DNA"/>
</dbReference>
<dbReference type="InterPro" id="IPR025405">
    <property type="entry name" value="DUF4131"/>
</dbReference>
<dbReference type="Pfam" id="PF13567">
    <property type="entry name" value="DUF4131"/>
    <property type="match status" value="1"/>
</dbReference>
<dbReference type="GO" id="GO:0005886">
    <property type="term" value="C:plasma membrane"/>
    <property type="evidence" value="ECO:0007669"/>
    <property type="project" value="UniProtKB-SubCell"/>
</dbReference>
<name>A0A1F5NVC7_9BACT</name>
<evidence type="ECO:0000259" key="7">
    <source>
        <dbReference type="Pfam" id="PF03772"/>
    </source>
</evidence>
<feature type="transmembrane region" description="Helical" evidence="6">
    <location>
        <begin position="56"/>
        <end position="72"/>
    </location>
</feature>
<evidence type="ECO:0000256" key="5">
    <source>
        <dbReference type="ARBA" id="ARBA00023136"/>
    </source>
</evidence>
<evidence type="ECO:0000313" key="9">
    <source>
        <dbReference type="EMBL" id="OGE81627.1"/>
    </source>
</evidence>
<evidence type="ECO:0008006" key="11">
    <source>
        <dbReference type="Google" id="ProtNLM"/>
    </source>
</evidence>
<evidence type="ECO:0000256" key="1">
    <source>
        <dbReference type="ARBA" id="ARBA00004651"/>
    </source>
</evidence>
<feature type="transmembrane region" description="Helical" evidence="6">
    <location>
        <begin position="335"/>
        <end position="356"/>
    </location>
</feature>
<evidence type="ECO:0000256" key="6">
    <source>
        <dbReference type="SAM" id="Phobius"/>
    </source>
</evidence>
<protein>
    <recommendedName>
        <fullName evidence="11">ComEC/Rec2-related protein domain-containing protein</fullName>
    </recommendedName>
</protein>
<feature type="transmembrane region" description="Helical" evidence="6">
    <location>
        <begin position="33"/>
        <end position="50"/>
    </location>
</feature>
<dbReference type="Pfam" id="PF03772">
    <property type="entry name" value="Competence"/>
    <property type="match status" value="1"/>
</dbReference>